<organism evidence="2 3">
    <name type="scientific">Neobacillus piezotolerans</name>
    <dbReference type="NCBI Taxonomy" id="2259171"/>
    <lineage>
        <taxon>Bacteria</taxon>
        <taxon>Bacillati</taxon>
        <taxon>Bacillota</taxon>
        <taxon>Bacilli</taxon>
        <taxon>Bacillales</taxon>
        <taxon>Bacillaceae</taxon>
        <taxon>Neobacillus</taxon>
    </lineage>
</organism>
<name>A0A3D8GT60_9BACI</name>
<comment type="caution">
    <text evidence="2">The sequence shown here is derived from an EMBL/GenBank/DDBJ whole genome shotgun (WGS) entry which is preliminary data.</text>
</comment>
<feature type="transmembrane region" description="Helical" evidence="1">
    <location>
        <begin position="35"/>
        <end position="55"/>
    </location>
</feature>
<dbReference type="Proteomes" id="UP000257144">
    <property type="component" value="Unassembled WGS sequence"/>
</dbReference>
<dbReference type="Pfam" id="PF13798">
    <property type="entry name" value="PCYCGC"/>
    <property type="match status" value="1"/>
</dbReference>
<evidence type="ECO:0000256" key="1">
    <source>
        <dbReference type="SAM" id="Phobius"/>
    </source>
</evidence>
<protein>
    <submittedName>
        <fullName evidence="2">Uncharacterized protein</fullName>
    </submittedName>
</protein>
<keyword evidence="1" id="KW-0812">Transmembrane</keyword>
<proteinExistence type="predicted"/>
<accession>A0A3D8GT60</accession>
<reference evidence="2 3" key="1">
    <citation type="submission" date="2018-07" db="EMBL/GenBank/DDBJ databases">
        <title>Bacillus sp. YLB-04 draft genome sequence.</title>
        <authorList>
            <person name="Yu L."/>
            <person name="Tang X."/>
        </authorList>
    </citation>
    <scope>NUCLEOTIDE SEQUENCE [LARGE SCALE GENOMIC DNA]</scope>
    <source>
        <strain evidence="2 3">YLB-04</strain>
    </source>
</reference>
<dbReference type="OrthoDB" id="2654667at2"/>
<keyword evidence="3" id="KW-1185">Reference proteome</keyword>
<keyword evidence="1" id="KW-0472">Membrane</keyword>
<keyword evidence="1" id="KW-1133">Transmembrane helix</keyword>
<evidence type="ECO:0000313" key="2">
    <source>
        <dbReference type="EMBL" id="RDU37654.1"/>
    </source>
</evidence>
<sequence>MIFRKNSRSIRLLYGFCDCSPINVTRGRAMKLSRYLLLAMAILAIGIISACSSLDTKDLALDSKHAAMPDYVMNSSKKVQETYLLAAQYPEVLESVPCYCGCAADGHENNLHCFIAGMDGDMAVTEWDPHGIS</sequence>
<dbReference type="EMBL" id="QNQT01000002">
    <property type="protein sequence ID" value="RDU37654.1"/>
    <property type="molecule type" value="Genomic_DNA"/>
</dbReference>
<gene>
    <name evidence="2" type="ORF">DRW41_07375</name>
</gene>
<dbReference type="AlphaFoldDB" id="A0A3D8GT60"/>
<dbReference type="InterPro" id="IPR025673">
    <property type="entry name" value="PCYCGC"/>
</dbReference>
<evidence type="ECO:0000313" key="3">
    <source>
        <dbReference type="Proteomes" id="UP000257144"/>
    </source>
</evidence>